<dbReference type="AlphaFoldDB" id="A0A9X2JTA2"/>
<reference evidence="2" key="1">
    <citation type="submission" date="2022-06" db="EMBL/GenBank/DDBJ databases">
        <title>Genomic Encyclopedia of Archaeal and Bacterial Type Strains, Phase II (KMG-II): from individual species to whole genera.</title>
        <authorList>
            <person name="Goeker M."/>
        </authorList>
    </citation>
    <scope>NUCLEOTIDE SEQUENCE</scope>
    <source>
        <strain evidence="2">DSM 26652</strain>
    </source>
</reference>
<feature type="compositionally biased region" description="Basic and acidic residues" evidence="1">
    <location>
        <begin position="21"/>
        <end position="32"/>
    </location>
</feature>
<feature type="region of interest" description="Disordered" evidence="1">
    <location>
        <begin position="21"/>
        <end position="49"/>
    </location>
</feature>
<gene>
    <name evidence="2" type="ORF">APR03_000049</name>
</gene>
<keyword evidence="3" id="KW-1185">Reference proteome</keyword>
<accession>A0A9X2JTA2</accession>
<name>A0A9X2JTA2_9MICO</name>
<evidence type="ECO:0000313" key="2">
    <source>
        <dbReference type="EMBL" id="MCP2262726.1"/>
    </source>
</evidence>
<proteinExistence type="predicted"/>
<sequence>MQRLVQYTVLTSVTAGGNRARHLDADATRPPDELPTGCRHVTGQEVVPA</sequence>
<organism evidence="2 3">
    <name type="scientific">Promicromonospora thailandica</name>
    <dbReference type="NCBI Taxonomy" id="765201"/>
    <lineage>
        <taxon>Bacteria</taxon>
        <taxon>Bacillati</taxon>
        <taxon>Actinomycetota</taxon>
        <taxon>Actinomycetes</taxon>
        <taxon>Micrococcales</taxon>
        <taxon>Promicromonosporaceae</taxon>
        <taxon>Promicromonospora</taxon>
    </lineage>
</organism>
<dbReference type="RefSeq" id="WP_253831604.1">
    <property type="nucleotide sequence ID" value="NZ_JAMTCS010000001.1"/>
</dbReference>
<dbReference type="EMBL" id="JAMTCS010000001">
    <property type="protein sequence ID" value="MCP2262726.1"/>
    <property type="molecule type" value="Genomic_DNA"/>
</dbReference>
<dbReference type="Proteomes" id="UP001139493">
    <property type="component" value="Unassembled WGS sequence"/>
</dbReference>
<comment type="caution">
    <text evidence="2">The sequence shown here is derived from an EMBL/GenBank/DDBJ whole genome shotgun (WGS) entry which is preliminary data.</text>
</comment>
<evidence type="ECO:0000313" key="3">
    <source>
        <dbReference type="Proteomes" id="UP001139493"/>
    </source>
</evidence>
<evidence type="ECO:0000256" key="1">
    <source>
        <dbReference type="SAM" id="MobiDB-lite"/>
    </source>
</evidence>
<protein>
    <submittedName>
        <fullName evidence="2">Uncharacterized protein</fullName>
    </submittedName>
</protein>